<proteinExistence type="predicted"/>
<name>A0A5K7X8S2_9BACT</name>
<accession>A0A5K7X8S2</accession>
<keyword evidence="2" id="KW-1185">Reference proteome</keyword>
<dbReference type="AlphaFoldDB" id="A0A5K7X8S2"/>
<reference evidence="2" key="1">
    <citation type="submission" date="2019-10" db="EMBL/GenBank/DDBJ databases">
        <title>Lacipirellula parvula gen. nov., sp. nov., representing a lineage of planctomycetes widespread in freshwater anoxic habitats, and description of the family Lacipirellulaceae.</title>
        <authorList>
            <person name="Dedysh S.N."/>
            <person name="Kulichevskaya I.S."/>
            <person name="Beletsky A.V."/>
            <person name="Rakitin A.L."/>
            <person name="Mardanov A.V."/>
            <person name="Ivanova A.A."/>
            <person name="Saltykova V.X."/>
            <person name="Rijpstra W.I.C."/>
            <person name="Sinninghe Damste J.S."/>
            <person name="Ravin N.V."/>
        </authorList>
    </citation>
    <scope>NUCLEOTIDE SEQUENCE [LARGE SCALE GENOMIC DNA]</scope>
    <source>
        <strain evidence="2">PX69</strain>
    </source>
</reference>
<sequence length="37" mass="4111">MDLCLVELSHERTTDTKDGTKVIRVPSFRFLLGGSTS</sequence>
<gene>
    <name evidence="1" type="ORF">PLANPX_0308</name>
</gene>
<dbReference type="Proteomes" id="UP000326837">
    <property type="component" value="Chromosome"/>
</dbReference>
<protein>
    <submittedName>
        <fullName evidence="1">Uncharacterized protein</fullName>
    </submittedName>
</protein>
<organism evidence="1 2">
    <name type="scientific">Lacipirellula parvula</name>
    <dbReference type="NCBI Taxonomy" id="2650471"/>
    <lineage>
        <taxon>Bacteria</taxon>
        <taxon>Pseudomonadati</taxon>
        <taxon>Planctomycetota</taxon>
        <taxon>Planctomycetia</taxon>
        <taxon>Pirellulales</taxon>
        <taxon>Lacipirellulaceae</taxon>
        <taxon>Lacipirellula</taxon>
    </lineage>
</organism>
<dbReference type="EMBL" id="AP021861">
    <property type="protein sequence ID" value="BBO30696.1"/>
    <property type="molecule type" value="Genomic_DNA"/>
</dbReference>
<evidence type="ECO:0000313" key="1">
    <source>
        <dbReference type="EMBL" id="BBO30696.1"/>
    </source>
</evidence>
<dbReference type="KEGG" id="lpav:PLANPX_0308"/>
<evidence type="ECO:0000313" key="2">
    <source>
        <dbReference type="Proteomes" id="UP000326837"/>
    </source>
</evidence>